<dbReference type="AlphaFoldDB" id="A0A0F9BXQ1"/>
<dbReference type="SUPFAM" id="SSF55021">
    <property type="entry name" value="ACT-like"/>
    <property type="match status" value="2"/>
</dbReference>
<dbReference type="PROSITE" id="PS51671">
    <property type="entry name" value="ACT"/>
    <property type="match status" value="1"/>
</dbReference>
<feature type="non-terminal residue" evidence="2">
    <location>
        <position position="374"/>
    </location>
</feature>
<dbReference type="InterPro" id="IPR036412">
    <property type="entry name" value="HAD-like_sf"/>
</dbReference>
<dbReference type="InterPro" id="IPR045865">
    <property type="entry name" value="ACT-like_dom_sf"/>
</dbReference>
<dbReference type="Pfam" id="PF13740">
    <property type="entry name" value="ACT_6"/>
    <property type="match status" value="1"/>
</dbReference>
<dbReference type="PANTHER" id="PTHR34875">
    <property type="entry name" value="UPF0237 PROTEIN MJ1558"/>
    <property type="match status" value="1"/>
</dbReference>
<evidence type="ECO:0000313" key="2">
    <source>
        <dbReference type="EMBL" id="KKK95139.1"/>
    </source>
</evidence>
<proteinExistence type="predicted"/>
<dbReference type="InterPro" id="IPR023214">
    <property type="entry name" value="HAD_sf"/>
</dbReference>
<dbReference type="EMBL" id="LAZR01047043">
    <property type="protein sequence ID" value="KKK95139.1"/>
    <property type="molecule type" value="Genomic_DNA"/>
</dbReference>
<protein>
    <recommendedName>
        <fullName evidence="1">ACT domain-containing protein</fullName>
    </recommendedName>
</protein>
<dbReference type="Gene3D" id="3.40.50.1000">
    <property type="entry name" value="HAD superfamily/HAD-like"/>
    <property type="match status" value="1"/>
</dbReference>
<evidence type="ECO:0000259" key="1">
    <source>
        <dbReference type="PROSITE" id="PS51671"/>
    </source>
</evidence>
<organism evidence="2">
    <name type="scientific">marine sediment metagenome</name>
    <dbReference type="NCBI Taxonomy" id="412755"/>
    <lineage>
        <taxon>unclassified sequences</taxon>
        <taxon>metagenomes</taxon>
        <taxon>ecological metagenomes</taxon>
    </lineage>
</organism>
<dbReference type="SUPFAM" id="SSF56784">
    <property type="entry name" value="HAD-like"/>
    <property type="match status" value="1"/>
</dbReference>
<comment type="caution">
    <text evidence="2">The sequence shown here is derived from an EMBL/GenBank/DDBJ whole genome shotgun (WGS) entry which is preliminary data.</text>
</comment>
<sequence>MKNKNENLFLIHATGKDRSGLIAMLTKVVTNAGYNIIDIEQSAPHGLFYIIMIIEPTNNSIDKPIKFFEERFEEFSTGTELNISIRNFNGSPRKSSKSWLRFVFVGPDRPGLIASLSEFAGKNNANIHRMNMISRGEIIACESLLDISGLRIEKSGFVSGLKTLGEELGLQIVITSENVLSKKIRKLAIIDLDENLIQIQGLSEFFNSLEKDKETERFIQNFRDFYSTKERNSHEIKHFCISYLNGMNHELIRDIISKIIISPGTEELIRALKLMQYHIALISSSISIFTDFLKDQLDLEYAFGNAIDVSKKKLTGKFNENLEIDLKKKPKLINWLASMEKIPEAEILKFGLTPDENEKSSILSHLEDLKISIG</sequence>
<feature type="domain" description="ACT" evidence="1">
    <location>
        <begin position="10"/>
        <end position="86"/>
    </location>
</feature>
<dbReference type="InterPro" id="IPR050990">
    <property type="entry name" value="UPF0237/GcvR_regulator"/>
</dbReference>
<dbReference type="PANTHER" id="PTHR34875:SF6">
    <property type="entry name" value="UPF0237 PROTEIN MJ1558"/>
    <property type="match status" value="1"/>
</dbReference>
<dbReference type="InterPro" id="IPR002912">
    <property type="entry name" value="ACT_dom"/>
</dbReference>
<name>A0A0F9BXQ1_9ZZZZ</name>
<accession>A0A0F9BXQ1</accession>
<dbReference type="Gene3D" id="3.30.70.260">
    <property type="match status" value="2"/>
</dbReference>
<gene>
    <name evidence="2" type="ORF">LCGC14_2675820</name>
</gene>
<reference evidence="2" key="1">
    <citation type="journal article" date="2015" name="Nature">
        <title>Complex archaea that bridge the gap between prokaryotes and eukaryotes.</title>
        <authorList>
            <person name="Spang A."/>
            <person name="Saw J.H."/>
            <person name="Jorgensen S.L."/>
            <person name="Zaremba-Niedzwiedzka K."/>
            <person name="Martijn J."/>
            <person name="Lind A.E."/>
            <person name="van Eijk R."/>
            <person name="Schleper C."/>
            <person name="Guy L."/>
            <person name="Ettema T.J."/>
        </authorList>
    </citation>
    <scope>NUCLEOTIDE SEQUENCE</scope>
</reference>